<accession>A0A7I5EED4</accession>
<comment type="subcellular location">
    <subcellularLocation>
        <location evidence="1">Membrane</location>
        <topology evidence="1">Multi-pass membrane protein</topology>
    </subcellularLocation>
</comment>
<evidence type="ECO:0000313" key="7">
    <source>
        <dbReference type="WBParaSite" id="HCON_00184330-00001"/>
    </source>
</evidence>
<feature type="transmembrane region" description="Helical" evidence="5">
    <location>
        <begin position="101"/>
        <end position="120"/>
    </location>
</feature>
<dbReference type="PANTHER" id="PTHR23507">
    <property type="entry name" value="ZGC:174356"/>
    <property type="match status" value="1"/>
</dbReference>
<evidence type="ECO:0000256" key="2">
    <source>
        <dbReference type="ARBA" id="ARBA00022692"/>
    </source>
</evidence>
<keyword evidence="2 5" id="KW-0812">Transmembrane</keyword>
<dbReference type="SUPFAM" id="SSF103473">
    <property type="entry name" value="MFS general substrate transporter"/>
    <property type="match status" value="1"/>
</dbReference>
<evidence type="ECO:0000256" key="5">
    <source>
        <dbReference type="SAM" id="Phobius"/>
    </source>
</evidence>
<feature type="transmembrane region" description="Helical" evidence="5">
    <location>
        <begin position="199"/>
        <end position="219"/>
    </location>
</feature>
<dbReference type="WBParaSite" id="HCON_00184330-00001">
    <property type="protein sequence ID" value="HCON_00184330-00001"/>
    <property type="gene ID" value="HCON_00184330"/>
</dbReference>
<feature type="transmembrane region" description="Helical" evidence="5">
    <location>
        <begin position="75"/>
        <end position="94"/>
    </location>
</feature>
<feature type="transmembrane region" description="Helical" evidence="5">
    <location>
        <begin position="435"/>
        <end position="458"/>
    </location>
</feature>
<sequence>MPSYAKEFWLWLKSLEISVEPLMLILSACNTARSIVAPQMAENKMMREYPAPPGLSDKELKKFYNKKMVIWDNNYSYVNLPIACIVGIMYGGYSDYYGRKVPLLIGIVSVLVENAMRILIWSPSTDISLYWFYPTAVITGLMGDFFLTMSCVNAYVADRFDDKKTLSTRMIIVSIMFSLGAFIASQSTKAILNGISSTALLVIVEGLLLVTLIAGILILSQSRPKKDLPSTEEPQEEREVESAGCLELTKLSFYSIYESLKIFVIPREGHRRLFLYLTFGANFLDQLSFGEEKSLIGTYTLLSPFNWTKDEYANYKSLRPIVQIVGMFFGLFVLKKWWKLRDTFVICMTIATLAISLFMIGLAEASWLIYASLAPGSLHGLLNPLTYTFMTCIVEQNEIGKAFAISSIAQKLAGFAQTAILQNIYIATLSWYQGFVWLVMGGICVVAVGLYGFVHVVAKREKIGS</sequence>
<feature type="transmembrane region" description="Helical" evidence="5">
    <location>
        <begin position="168"/>
        <end position="187"/>
    </location>
</feature>
<keyword evidence="6" id="KW-1185">Reference proteome</keyword>
<dbReference type="PANTHER" id="PTHR23507:SF11">
    <property type="entry name" value="SOLUTE CARRIER FAMILY RELATED"/>
    <property type="match status" value="1"/>
</dbReference>
<dbReference type="OMA" id="WDNYYEY"/>
<dbReference type="InterPro" id="IPR011701">
    <property type="entry name" value="MFS"/>
</dbReference>
<organism evidence="6 7">
    <name type="scientific">Haemonchus contortus</name>
    <name type="common">Barber pole worm</name>
    <dbReference type="NCBI Taxonomy" id="6289"/>
    <lineage>
        <taxon>Eukaryota</taxon>
        <taxon>Metazoa</taxon>
        <taxon>Ecdysozoa</taxon>
        <taxon>Nematoda</taxon>
        <taxon>Chromadorea</taxon>
        <taxon>Rhabditida</taxon>
        <taxon>Rhabditina</taxon>
        <taxon>Rhabditomorpha</taxon>
        <taxon>Strongyloidea</taxon>
        <taxon>Trichostrongylidae</taxon>
        <taxon>Haemonchus</taxon>
    </lineage>
</organism>
<evidence type="ECO:0000313" key="6">
    <source>
        <dbReference type="Proteomes" id="UP000025227"/>
    </source>
</evidence>
<dbReference type="InterPro" id="IPR036259">
    <property type="entry name" value="MFS_trans_sf"/>
</dbReference>
<evidence type="ECO:0000256" key="1">
    <source>
        <dbReference type="ARBA" id="ARBA00004141"/>
    </source>
</evidence>
<feature type="transmembrane region" description="Helical" evidence="5">
    <location>
        <begin position="132"/>
        <end position="156"/>
    </location>
</feature>
<keyword evidence="4 5" id="KW-0472">Membrane</keyword>
<evidence type="ECO:0000256" key="4">
    <source>
        <dbReference type="ARBA" id="ARBA00023136"/>
    </source>
</evidence>
<name>A0A7I5EED4_HAECO</name>
<feature type="transmembrane region" description="Helical" evidence="5">
    <location>
        <begin position="346"/>
        <end position="370"/>
    </location>
</feature>
<dbReference type="Gene3D" id="1.20.1250.20">
    <property type="entry name" value="MFS general substrate transporter like domains"/>
    <property type="match status" value="1"/>
</dbReference>
<proteinExistence type="predicted"/>
<dbReference type="GO" id="GO:0016020">
    <property type="term" value="C:membrane"/>
    <property type="evidence" value="ECO:0007669"/>
    <property type="project" value="UniProtKB-SubCell"/>
</dbReference>
<evidence type="ECO:0000256" key="3">
    <source>
        <dbReference type="ARBA" id="ARBA00022989"/>
    </source>
</evidence>
<keyword evidence="3 5" id="KW-1133">Transmembrane helix</keyword>
<dbReference type="AlphaFoldDB" id="A0A7I5EED4"/>
<dbReference type="GO" id="GO:0022857">
    <property type="term" value="F:transmembrane transporter activity"/>
    <property type="evidence" value="ECO:0007669"/>
    <property type="project" value="InterPro"/>
</dbReference>
<dbReference type="Pfam" id="PF07690">
    <property type="entry name" value="MFS_1"/>
    <property type="match status" value="1"/>
</dbReference>
<reference evidence="7" key="1">
    <citation type="submission" date="2020-12" db="UniProtKB">
        <authorList>
            <consortium name="WormBaseParasite"/>
        </authorList>
    </citation>
    <scope>IDENTIFICATION</scope>
    <source>
        <strain evidence="7">MHco3</strain>
    </source>
</reference>
<dbReference type="Proteomes" id="UP000025227">
    <property type="component" value="Unplaced"/>
</dbReference>
<dbReference type="OrthoDB" id="3026777at2759"/>
<protein>
    <submittedName>
        <fullName evidence="7">Proton-coupled folate transporter</fullName>
    </submittedName>
</protein>